<evidence type="ECO:0000256" key="7">
    <source>
        <dbReference type="ARBA" id="ARBA00034754"/>
    </source>
</evidence>
<comment type="catalytic activity">
    <reaction evidence="8">
        <text>DNA(n) + a 2'-deoxyribonucleoside 5'-triphosphate = DNA(n+1) + diphosphate</text>
        <dbReference type="Rhea" id="RHEA:22508"/>
        <dbReference type="Rhea" id="RHEA-COMP:17339"/>
        <dbReference type="Rhea" id="RHEA-COMP:17340"/>
        <dbReference type="ChEBI" id="CHEBI:33019"/>
        <dbReference type="ChEBI" id="CHEBI:61560"/>
        <dbReference type="ChEBI" id="CHEBI:173112"/>
        <dbReference type="EC" id="2.7.7.7"/>
    </reaction>
</comment>
<proteinExistence type="inferred from homology"/>
<evidence type="ECO:0000256" key="9">
    <source>
        <dbReference type="NCBIfam" id="TIGR01128"/>
    </source>
</evidence>
<dbReference type="InterPro" id="IPR027417">
    <property type="entry name" value="P-loop_NTPase"/>
</dbReference>
<dbReference type="InterPro" id="IPR032780">
    <property type="entry name" value="DNA_pol3_delt_C"/>
</dbReference>
<dbReference type="InParanoid" id="C7R7J7"/>
<evidence type="ECO:0000256" key="4">
    <source>
        <dbReference type="ARBA" id="ARBA00022695"/>
    </source>
</evidence>
<dbReference type="InterPro" id="IPR005790">
    <property type="entry name" value="DNA_polIII_delta"/>
</dbReference>
<dbReference type="InterPro" id="IPR008921">
    <property type="entry name" value="DNA_pol3_clamp-load_cplx_C"/>
</dbReference>
<dbReference type="Gene3D" id="1.20.272.10">
    <property type="match status" value="1"/>
</dbReference>
<sequence length="364" mass="40514">MKIYPEQLEKNLNTLYPVYLVAGDEPLQKMEAVDAIRAYCKQQGLLERQIIEEAGTSNPLTDQAGTMSLFAESRLLEWRFDKSIKKAHGEFIQSFINSEPQDVLLITAPKLSSEKRLAWYKTVEQKGLVVEAWPVPAERLGNWLSTRARKLGVALEPDALATLIERCEGNLLAAQQDLQMLSLLSDGQPVSSHNIKEYVGDNARYSVYELSDACLSGQTDRALRMLATLQAEGVYPLVPINQLLRECQLLADWAEKMAKGETLANIMQSQRVWPKRQKILQVAMGKGSVKKWYALVQRLTYLDKSAKGQADADVWQELAHVVCLMTNRNPLRGSGAKPAASKASAPKVTAEQGLSDLKKSLGMN</sequence>
<evidence type="ECO:0000256" key="6">
    <source>
        <dbReference type="ARBA" id="ARBA00022932"/>
    </source>
</evidence>
<accession>C7R7J7</accession>
<evidence type="ECO:0000259" key="10">
    <source>
        <dbReference type="Pfam" id="PF06144"/>
    </source>
</evidence>
<dbReference type="STRING" id="523791.Kkor_0325"/>
<dbReference type="InterPro" id="IPR010372">
    <property type="entry name" value="DNA_pol3_delta_N"/>
</dbReference>
<dbReference type="PANTHER" id="PTHR34388">
    <property type="entry name" value="DNA POLYMERASE III SUBUNIT DELTA"/>
    <property type="match status" value="1"/>
</dbReference>
<dbReference type="PANTHER" id="PTHR34388:SF1">
    <property type="entry name" value="DNA POLYMERASE III SUBUNIT DELTA"/>
    <property type="match status" value="1"/>
</dbReference>
<dbReference type="SUPFAM" id="SSF48019">
    <property type="entry name" value="post-AAA+ oligomerization domain-like"/>
    <property type="match status" value="1"/>
</dbReference>
<dbReference type="eggNOG" id="COG1466">
    <property type="taxonomic scope" value="Bacteria"/>
</dbReference>
<keyword evidence="6" id="KW-0239">DNA-directed DNA polymerase</keyword>
<protein>
    <recommendedName>
        <fullName evidence="2 9">DNA polymerase III subunit delta</fullName>
        <ecNumber evidence="1 9">2.7.7.7</ecNumber>
    </recommendedName>
</protein>
<dbReference type="NCBIfam" id="TIGR01128">
    <property type="entry name" value="holA"/>
    <property type="match status" value="1"/>
</dbReference>
<evidence type="ECO:0000313" key="13">
    <source>
        <dbReference type="Proteomes" id="UP000001231"/>
    </source>
</evidence>
<dbReference type="GO" id="GO:0003677">
    <property type="term" value="F:DNA binding"/>
    <property type="evidence" value="ECO:0007669"/>
    <property type="project" value="InterPro"/>
</dbReference>
<feature type="domain" description="DNA polymerase III subunit delta C-terminal" evidence="11">
    <location>
        <begin position="211"/>
        <end position="326"/>
    </location>
</feature>
<dbReference type="Proteomes" id="UP000001231">
    <property type="component" value="Chromosome"/>
</dbReference>
<keyword evidence="3" id="KW-0808">Transferase</keyword>
<name>C7R7J7_KANKD</name>
<feature type="domain" description="DNA polymerase III delta N-terminal" evidence="10">
    <location>
        <begin position="19"/>
        <end position="132"/>
    </location>
</feature>
<dbReference type="CDD" id="cd18138">
    <property type="entry name" value="HLD_clamp_pol_III_delta"/>
    <property type="match status" value="1"/>
</dbReference>
<dbReference type="EMBL" id="CP001707">
    <property type="protein sequence ID" value="ACV25746.1"/>
    <property type="molecule type" value="Genomic_DNA"/>
</dbReference>
<keyword evidence="5" id="KW-0235">DNA replication</keyword>
<evidence type="ECO:0000256" key="8">
    <source>
        <dbReference type="ARBA" id="ARBA00049244"/>
    </source>
</evidence>
<comment type="similarity">
    <text evidence="7">Belongs to the DNA polymerase HolA subunit family.</text>
</comment>
<dbReference type="GO" id="GO:0009360">
    <property type="term" value="C:DNA polymerase III complex"/>
    <property type="evidence" value="ECO:0007669"/>
    <property type="project" value="UniProtKB-UniRule"/>
</dbReference>
<dbReference type="GO" id="GO:0006261">
    <property type="term" value="P:DNA-templated DNA replication"/>
    <property type="evidence" value="ECO:0007669"/>
    <property type="project" value="TreeGrafter"/>
</dbReference>
<dbReference type="Gene3D" id="1.10.8.60">
    <property type="match status" value="1"/>
</dbReference>
<evidence type="ECO:0000256" key="5">
    <source>
        <dbReference type="ARBA" id="ARBA00022705"/>
    </source>
</evidence>
<dbReference type="KEGG" id="kko:Kkor_0325"/>
<keyword evidence="4" id="KW-0548">Nucleotidyltransferase</keyword>
<evidence type="ECO:0000256" key="2">
    <source>
        <dbReference type="ARBA" id="ARBA00017703"/>
    </source>
</evidence>
<dbReference type="EC" id="2.7.7.7" evidence="1 9"/>
<gene>
    <name evidence="12" type="ordered locus">Kkor_0325</name>
</gene>
<dbReference type="Pfam" id="PF06144">
    <property type="entry name" value="DNA_pol3_delta"/>
    <property type="match status" value="1"/>
</dbReference>
<evidence type="ECO:0000259" key="11">
    <source>
        <dbReference type="Pfam" id="PF14840"/>
    </source>
</evidence>
<dbReference type="Gene3D" id="3.40.50.300">
    <property type="entry name" value="P-loop containing nucleotide triphosphate hydrolases"/>
    <property type="match status" value="1"/>
</dbReference>
<dbReference type="AlphaFoldDB" id="C7R7J7"/>
<dbReference type="SUPFAM" id="SSF52540">
    <property type="entry name" value="P-loop containing nucleoside triphosphate hydrolases"/>
    <property type="match status" value="1"/>
</dbReference>
<dbReference type="Pfam" id="PF14840">
    <property type="entry name" value="DNA_pol3_delt_C"/>
    <property type="match status" value="1"/>
</dbReference>
<evidence type="ECO:0000256" key="3">
    <source>
        <dbReference type="ARBA" id="ARBA00022679"/>
    </source>
</evidence>
<organism evidence="12 13">
    <name type="scientific">Kangiella koreensis (strain DSM 16069 / JCM 12317 / KCTC 12182 / SW-125)</name>
    <dbReference type="NCBI Taxonomy" id="523791"/>
    <lineage>
        <taxon>Bacteria</taxon>
        <taxon>Pseudomonadati</taxon>
        <taxon>Pseudomonadota</taxon>
        <taxon>Gammaproteobacteria</taxon>
        <taxon>Kangiellales</taxon>
        <taxon>Kangiellaceae</taxon>
        <taxon>Kangiella</taxon>
    </lineage>
</organism>
<dbReference type="HOGENOM" id="CLU_044694_0_0_6"/>
<dbReference type="RefSeq" id="WP_012800261.1">
    <property type="nucleotide sequence ID" value="NC_013166.1"/>
</dbReference>
<dbReference type="GO" id="GO:0003887">
    <property type="term" value="F:DNA-directed DNA polymerase activity"/>
    <property type="evidence" value="ECO:0007669"/>
    <property type="project" value="UniProtKB-UniRule"/>
</dbReference>
<evidence type="ECO:0000313" key="12">
    <source>
        <dbReference type="EMBL" id="ACV25746.1"/>
    </source>
</evidence>
<dbReference type="OrthoDB" id="9770982at2"/>
<evidence type="ECO:0000256" key="1">
    <source>
        <dbReference type="ARBA" id="ARBA00012417"/>
    </source>
</evidence>
<dbReference type="FunCoup" id="C7R7J7">
    <property type="interactions" value="167"/>
</dbReference>
<keyword evidence="13" id="KW-1185">Reference proteome</keyword>
<reference evidence="12 13" key="1">
    <citation type="journal article" date="2009" name="Stand. Genomic Sci.">
        <title>Complete genome sequence of Kangiella koreensis type strain (SW-125).</title>
        <authorList>
            <person name="Han C."/>
            <person name="Sikorski J."/>
            <person name="Lapidus A."/>
            <person name="Nolan M."/>
            <person name="Glavina Del Rio T."/>
            <person name="Tice H."/>
            <person name="Cheng J.F."/>
            <person name="Lucas S."/>
            <person name="Chen F."/>
            <person name="Copeland A."/>
            <person name="Ivanova N."/>
            <person name="Mavromatis K."/>
            <person name="Ovchinnikova G."/>
            <person name="Pati A."/>
            <person name="Bruce D."/>
            <person name="Goodwin L."/>
            <person name="Pitluck S."/>
            <person name="Chen A."/>
            <person name="Palaniappan K."/>
            <person name="Land M."/>
            <person name="Hauser L."/>
            <person name="Chang Y.J."/>
            <person name="Jeffries C.D."/>
            <person name="Chain P."/>
            <person name="Saunders E."/>
            <person name="Brettin T."/>
            <person name="Goker M."/>
            <person name="Tindall B.J."/>
            <person name="Bristow J."/>
            <person name="Eisen J.A."/>
            <person name="Markowitz V."/>
            <person name="Hugenholtz P."/>
            <person name="Kyrpides N.C."/>
            <person name="Klenk H.P."/>
            <person name="Detter J.C."/>
        </authorList>
    </citation>
    <scope>NUCLEOTIDE SEQUENCE [LARGE SCALE GENOMIC DNA]</scope>
    <source>
        <strain evidence="13">DSM 16069 / KCTC 12182 / SW-125</strain>
    </source>
</reference>